<feature type="transmembrane region" description="Helical" evidence="7">
    <location>
        <begin position="69"/>
        <end position="96"/>
    </location>
</feature>
<accession>A0A6N7VUY6</accession>
<dbReference type="PROSITE" id="PS50928">
    <property type="entry name" value="ABC_TM1"/>
    <property type="match status" value="1"/>
</dbReference>
<dbReference type="SUPFAM" id="SSF161098">
    <property type="entry name" value="MetI-like"/>
    <property type="match status" value="1"/>
</dbReference>
<dbReference type="Proteomes" id="UP000441925">
    <property type="component" value="Unassembled WGS sequence"/>
</dbReference>
<dbReference type="RefSeq" id="WP_154539733.1">
    <property type="nucleotide sequence ID" value="NZ_JAXDSU010000007.1"/>
</dbReference>
<sequence>MKEKSKLFKVFIYFCLIVMALSILIPVMWVFMSSLKTNPEFYQNPWKLPASFYLDNFKDAWEAANMGEFFLNSVMVTFLGLVILLAISLPASYILARMEFRGKSIISTILKAGLFINLSYIVIPIFMLLRDLNKMINQGPLSNVMGGAFLLNNRLVLALIYAATAVPFTVYLLTNFFSSISKSYEEAAYIDGAGYFRTMVDIMIPMAKPAVITVILFNFLSFWNEYILALTLMTDQTKKTLPVGLINLQQAARGAANYGRLYAGLVIVMIPTLIMYILVQKQLTEGMMIGGDKG</sequence>
<reference evidence="9 10" key="1">
    <citation type="submission" date="2019-08" db="EMBL/GenBank/DDBJ databases">
        <title>In-depth cultivation of the pig gut microbiome towards novel bacterial diversity and tailored functional studies.</title>
        <authorList>
            <person name="Wylensek D."/>
            <person name="Hitch T.C.A."/>
            <person name="Clavel T."/>
        </authorList>
    </citation>
    <scope>NUCLEOTIDE SEQUENCE [LARGE SCALE GENOMIC DNA]</scope>
    <source>
        <strain evidence="9 10">WCA-380-WT-2B</strain>
    </source>
</reference>
<evidence type="ECO:0000313" key="9">
    <source>
        <dbReference type="EMBL" id="MSS77519.1"/>
    </source>
</evidence>
<keyword evidence="2 7" id="KW-0813">Transport</keyword>
<dbReference type="PANTHER" id="PTHR32243:SF24">
    <property type="entry name" value="DIACETYLCHITOBIOSE UPTAKE SYSTEM PERMEASE PROTEIN NGCG"/>
    <property type="match status" value="1"/>
</dbReference>
<evidence type="ECO:0000313" key="10">
    <source>
        <dbReference type="Proteomes" id="UP000441925"/>
    </source>
</evidence>
<keyword evidence="3" id="KW-1003">Cell membrane</keyword>
<dbReference type="GO" id="GO:0055085">
    <property type="term" value="P:transmembrane transport"/>
    <property type="evidence" value="ECO:0007669"/>
    <property type="project" value="InterPro"/>
</dbReference>
<feature type="transmembrane region" description="Helical" evidence="7">
    <location>
        <begin position="261"/>
        <end position="279"/>
    </location>
</feature>
<evidence type="ECO:0000256" key="5">
    <source>
        <dbReference type="ARBA" id="ARBA00022989"/>
    </source>
</evidence>
<feature type="domain" description="ABC transmembrane type-1" evidence="8">
    <location>
        <begin position="70"/>
        <end position="279"/>
    </location>
</feature>
<organism evidence="9 10">
    <name type="scientific">Anaerococcus porci</name>
    <dbReference type="NCBI Taxonomy" id="2652269"/>
    <lineage>
        <taxon>Bacteria</taxon>
        <taxon>Bacillati</taxon>
        <taxon>Bacillota</taxon>
        <taxon>Tissierellia</taxon>
        <taxon>Tissierellales</taxon>
        <taxon>Peptoniphilaceae</taxon>
        <taxon>Anaerococcus</taxon>
    </lineage>
</organism>
<evidence type="ECO:0000256" key="7">
    <source>
        <dbReference type="RuleBase" id="RU363032"/>
    </source>
</evidence>
<keyword evidence="6 7" id="KW-0472">Membrane</keyword>
<evidence type="ECO:0000256" key="6">
    <source>
        <dbReference type="ARBA" id="ARBA00023136"/>
    </source>
</evidence>
<gene>
    <name evidence="9" type="ORF">FYJ26_03705</name>
</gene>
<keyword evidence="10" id="KW-1185">Reference proteome</keyword>
<feature type="transmembrane region" description="Helical" evidence="7">
    <location>
        <begin position="149"/>
        <end position="173"/>
    </location>
</feature>
<dbReference type="CDD" id="cd06261">
    <property type="entry name" value="TM_PBP2"/>
    <property type="match status" value="1"/>
</dbReference>
<dbReference type="PANTHER" id="PTHR32243">
    <property type="entry name" value="MALTOSE TRANSPORT SYSTEM PERMEASE-RELATED"/>
    <property type="match status" value="1"/>
</dbReference>
<evidence type="ECO:0000256" key="4">
    <source>
        <dbReference type="ARBA" id="ARBA00022692"/>
    </source>
</evidence>
<dbReference type="InterPro" id="IPR050901">
    <property type="entry name" value="BP-dep_ABC_trans_perm"/>
</dbReference>
<comment type="subcellular location">
    <subcellularLocation>
        <location evidence="1 7">Cell membrane</location>
        <topology evidence="1 7">Multi-pass membrane protein</topology>
    </subcellularLocation>
</comment>
<comment type="similarity">
    <text evidence="7">Belongs to the binding-protein-dependent transport system permease family.</text>
</comment>
<dbReference type="GO" id="GO:0005886">
    <property type="term" value="C:plasma membrane"/>
    <property type="evidence" value="ECO:0007669"/>
    <property type="project" value="UniProtKB-SubCell"/>
</dbReference>
<proteinExistence type="inferred from homology"/>
<feature type="transmembrane region" description="Helical" evidence="7">
    <location>
        <begin position="12"/>
        <end position="32"/>
    </location>
</feature>
<name>A0A6N7VUY6_9FIRM</name>
<feature type="transmembrane region" description="Helical" evidence="7">
    <location>
        <begin position="108"/>
        <end position="129"/>
    </location>
</feature>
<dbReference type="AlphaFoldDB" id="A0A6N7VUY6"/>
<dbReference type="InterPro" id="IPR035906">
    <property type="entry name" value="MetI-like_sf"/>
</dbReference>
<comment type="caution">
    <text evidence="9">The sequence shown here is derived from an EMBL/GenBank/DDBJ whole genome shotgun (WGS) entry which is preliminary data.</text>
</comment>
<evidence type="ECO:0000256" key="2">
    <source>
        <dbReference type="ARBA" id="ARBA00022448"/>
    </source>
</evidence>
<dbReference type="Pfam" id="PF00528">
    <property type="entry name" value="BPD_transp_1"/>
    <property type="match status" value="1"/>
</dbReference>
<dbReference type="Gene3D" id="1.10.3720.10">
    <property type="entry name" value="MetI-like"/>
    <property type="match status" value="1"/>
</dbReference>
<dbReference type="InterPro" id="IPR000515">
    <property type="entry name" value="MetI-like"/>
</dbReference>
<evidence type="ECO:0000259" key="8">
    <source>
        <dbReference type="PROSITE" id="PS50928"/>
    </source>
</evidence>
<protein>
    <submittedName>
        <fullName evidence="9">Carbohydrate ABC transporter permease</fullName>
    </submittedName>
</protein>
<evidence type="ECO:0000256" key="3">
    <source>
        <dbReference type="ARBA" id="ARBA00022475"/>
    </source>
</evidence>
<keyword evidence="4 7" id="KW-0812">Transmembrane</keyword>
<dbReference type="EMBL" id="VULQ01000003">
    <property type="protein sequence ID" value="MSS77519.1"/>
    <property type="molecule type" value="Genomic_DNA"/>
</dbReference>
<feature type="transmembrane region" description="Helical" evidence="7">
    <location>
        <begin position="206"/>
        <end position="223"/>
    </location>
</feature>
<keyword evidence="5 7" id="KW-1133">Transmembrane helix</keyword>
<evidence type="ECO:0000256" key="1">
    <source>
        <dbReference type="ARBA" id="ARBA00004651"/>
    </source>
</evidence>